<reference evidence="3" key="1">
    <citation type="submission" date="2020-04" db="EMBL/GenBank/DDBJ databases">
        <authorList>
            <person name="Zhang T."/>
        </authorList>
    </citation>
    <scope>NUCLEOTIDE SEQUENCE</scope>
    <source>
        <strain evidence="3">HKST-UBA01</strain>
    </source>
</reference>
<gene>
    <name evidence="3" type="ORF">KC729_14630</name>
</gene>
<organism evidence="3 4">
    <name type="scientific">Eiseniibacteriota bacterium</name>
    <dbReference type="NCBI Taxonomy" id="2212470"/>
    <lineage>
        <taxon>Bacteria</taxon>
        <taxon>Candidatus Eiseniibacteriota</taxon>
    </lineage>
</organism>
<dbReference type="InterPro" id="IPR011004">
    <property type="entry name" value="Trimer_LpxA-like_sf"/>
</dbReference>
<dbReference type="Gene3D" id="2.160.10.10">
    <property type="entry name" value="Hexapeptide repeat proteins"/>
    <property type="match status" value="1"/>
</dbReference>
<feature type="non-terminal residue" evidence="3">
    <location>
        <position position="1"/>
    </location>
</feature>
<name>A0A956RRR2_UNCEI</name>
<dbReference type="Proteomes" id="UP000697710">
    <property type="component" value="Unassembled WGS sequence"/>
</dbReference>
<sequence length="248" mass="26473">DLERWLSEGPASSGTGDAQVYHSAAVWTGADCRIDHGVVLDAREGPIVLGPVTQVFPHTWIRGPFYAAGDCQLLGGRVGGGTALGPHCRIRGEVESTVFLGYDNKAHDGFVGHSYVGEWVNLGALTTTSDLKNNYGEVQLEMEGRKVPTGSKKVGSFIGDHAKTRIGCMLNTGTIVGLGANLFADDAVFGKWIPDFSWGGSARSGRYELERFLQTAEVVFGRRGVAWTPQMQGALRAVYAAATAAAER</sequence>
<proteinExistence type="predicted"/>
<evidence type="ECO:0000313" key="3">
    <source>
        <dbReference type="EMBL" id="MCA9728924.1"/>
    </source>
</evidence>
<dbReference type="PANTHER" id="PTHR43584">
    <property type="entry name" value="NUCLEOTIDYL TRANSFERASE"/>
    <property type="match status" value="1"/>
</dbReference>
<keyword evidence="1" id="KW-0808">Transferase</keyword>
<dbReference type="SUPFAM" id="SSF51161">
    <property type="entry name" value="Trimeric LpxA-like enzymes"/>
    <property type="match status" value="1"/>
</dbReference>
<dbReference type="GO" id="GO:0016746">
    <property type="term" value="F:acyltransferase activity"/>
    <property type="evidence" value="ECO:0007669"/>
    <property type="project" value="UniProtKB-KW"/>
</dbReference>
<keyword evidence="2" id="KW-0012">Acyltransferase</keyword>
<dbReference type="EMBL" id="JAGQHR010000515">
    <property type="protein sequence ID" value="MCA9728924.1"/>
    <property type="molecule type" value="Genomic_DNA"/>
</dbReference>
<evidence type="ECO:0000256" key="1">
    <source>
        <dbReference type="ARBA" id="ARBA00022679"/>
    </source>
</evidence>
<dbReference type="InterPro" id="IPR023917">
    <property type="entry name" value="Bifunctiontional_GlmU_bac-type"/>
</dbReference>
<dbReference type="NCBIfam" id="TIGR03991">
    <property type="entry name" value="alt_bact_glmU"/>
    <property type="match status" value="1"/>
</dbReference>
<reference evidence="3" key="2">
    <citation type="journal article" date="2021" name="Microbiome">
        <title>Successional dynamics and alternative stable states in a saline activated sludge microbial community over 9 years.</title>
        <authorList>
            <person name="Wang Y."/>
            <person name="Ye J."/>
            <person name="Ju F."/>
            <person name="Liu L."/>
            <person name="Boyd J.A."/>
            <person name="Deng Y."/>
            <person name="Parks D.H."/>
            <person name="Jiang X."/>
            <person name="Yin X."/>
            <person name="Woodcroft B.J."/>
            <person name="Tyson G.W."/>
            <person name="Hugenholtz P."/>
            <person name="Polz M.F."/>
            <person name="Zhang T."/>
        </authorList>
    </citation>
    <scope>NUCLEOTIDE SEQUENCE</scope>
    <source>
        <strain evidence="3">HKST-UBA01</strain>
    </source>
</reference>
<dbReference type="PANTHER" id="PTHR43584:SF9">
    <property type="entry name" value="TRANSFERASE HEXAPEPTIDE REPEAT CONTAINING PROTEIN"/>
    <property type="match status" value="1"/>
</dbReference>
<comment type="caution">
    <text evidence="3">The sequence shown here is derived from an EMBL/GenBank/DDBJ whole genome shotgun (WGS) entry which is preliminary data.</text>
</comment>
<evidence type="ECO:0000313" key="4">
    <source>
        <dbReference type="Proteomes" id="UP000697710"/>
    </source>
</evidence>
<dbReference type="AlphaFoldDB" id="A0A956RRR2"/>
<protein>
    <recommendedName>
        <fullName evidence="5">Glucose-1-phosphate thymidylyltransferase</fullName>
    </recommendedName>
</protein>
<accession>A0A956RRR2</accession>
<dbReference type="InterPro" id="IPR050065">
    <property type="entry name" value="GlmU-like"/>
</dbReference>
<evidence type="ECO:0000256" key="2">
    <source>
        <dbReference type="ARBA" id="ARBA00023315"/>
    </source>
</evidence>
<evidence type="ECO:0008006" key="5">
    <source>
        <dbReference type="Google" id="ProtNLM"/>
    </source>
</evidence>
<dbReference type="GO" id="GO:0016779">
    <property type="term" value="F:nucleotidyltransferase activity"/>
    <property type="evidence" value="ECO:0007669"/>
    <property type="project" value="UniProtKB-ARBA"/>
</dbReference>